<reference evidence="2 3" key="1">
    <citation type="submission" date="2015-06" db="EMBL/GenBank/DDBJ databases">
        <title>Nucleotide composition analysis revealed diverse host origins of novel circovirus-like genomes in Dianchi and Donghu lake in China.</title>
        <authorList>
            <person name="Ge X.-Y."/>
            <person name="Fang W."/>
            <person name="Wang J."/>
            <person name="Wang M.-N."/>
            <person name="Liu H.-Z."/>
            <person name="Shi Z.-L."/>
        </authorList>
    </citation>
    <scope>NUCLEOTIDE SEQUENCE [LARGE SCALE GENOMIC DNA]</scope>
    <source>
        <strain evidence="2">DCCV-10</strain>
    </source>
</reference>
<dbReference type="KEGG" id="vg:37627628"/>
<evidence type="ECO:0000313" key="2">
    <source>
        <dbReference type="EMBL" id="AMB42983.1"/>
    </source>
</evidence>
<evidence type="ECO:0000313" key="3">
    <source>
        <dbReference type="Proteomes" id="UP000173842"/>
    </source>
</evidence>
<organism evidence="2 3">
    <name type="scientific">Circovirus-like genome DCCV-10</name>
    <dbReference type="NCBI Taxonomy" id="1788438"/>
    <lineage>
        <taxon>Viruses</taxon>
        <taxon>Monodnaviria</taxon>
        <taxon>Shotokuvirae</taxon>
        <taxon>Cressdnaviricota</taxon>
        <taxon>Arfiviricetes</taxon>
        <taxon>Jormunvirales</taxon>
        <taxon>Draupnirviridae</taxon>
        <taxon>Belligerivirus</taxon>
        <taxon>Belligerivirus frelianis</taxon>
    </lineage>
</organism>
<dbReference type="EMBL" id="KT149403">
    <property type="protein sequence ID" value="AMB42983.1"/>
    <property type="molecule type" value="Genomic_DNA"/>
</dbReference>
<name>A0A190WHC6_9VIRU</name>
<proteinExistence type="predicted"/>
<dbReference type="Proteomes" id="UP000173842">
    <property type="component" value="Segment"/>
</dbReference>
<dbReference type="GeneID" id="37627628"/>
<accession>A0A190WHC6</accession>
<feature type="compositionally biased region" description="Basic and acidic residues" evidence="1">
    <location>
        <begin position="11"/>
        <end position="23"/>
    </location>
</feature>
<keyword evidence="3" id="KW-1185">Reference proteome</keyword>
<feature type="region of interest" description="Disordered" evidence="1">
    <location>
        <begin position="1"/>
        <end position="83"/>
    </location>
</feature>
<dbReference type="RefSeq" id="YP_009259694.1">
    <property type="nucleotide sequence ID" value="NC_030460.1"/>
</dbReference>
<evidence type="ECO:0000256" key="1">
    <source>
        <dbReference type="SAM" id="MobiDB-lite"/>
    </source>
</evidence>
<feature type="compositionally biased region" description="Polar residues" evidence="1">
    <location>
        <begin position="64"/>
        <end position="82"/>
    </location>
</feature>
<protein>
    <submittedName>
        <fullName evidence="2">Uncharacterized protein</fullName>
    </submittedName>
</protein>
<sequence length="390" mass="43098">MSQSRGRTYAKRSDKTKKFDALKRTALGASTSSKRNQAMDRIMSLSPSRPPKEFFSKGPGKGTWSETVNQRDQSSSKTTLGRKTTAAQTALKLTRSQLETVLLRWNGVRPFDTRGYYWMTNRVVTAGRRDLPLYMFDLTALSQNGGTSISPLVQLTQITASGVMAFDIKSCDNAIGSGALTNTLEVERAPSVVVPFIAASKTMLKSANIKLNCWGAKSKATQYTIQLVKFLDDELVPNHDGAAAVTGQTTKRTDFYQDLVKPLVFNPISKTGGVFRNRMKVLRTESFIIQPNSADDGDTDPQVKTVSMFVAMNKIITYTEKAVIVDTDVKLADDSDYAVNGATQYLPQPRPKNRVYLMVRASNYKVDAAETNTDTPSFDLSIRLNHQVTV</sequence>